<evidence type="ECO:0000256" key="5">
    <source>
        <dbReference type="ARBA" id="ARBA00023136"/>
    </source>
</evidence>
<keyword evidence="3 8" id="KW-0812">Transmembrane</keyword>
<dbReference type="Pfam" id="PF08395">
    <property type="entry name" value="7tm_7"/>
    <property type="match status" value="1"/>
</dbReference>
<comment type="subcellular location">
    <subcellularLocation>
        <location evidence="1 8">Cell membrane</location>
        <topology evidence="1 8">Multi-pass membrane protein</topology>
    </subcellularLocation>
</comment>
<evidence type="ECO:0000256" key="2">
    <source>
        <dbReference type="ARBA" id="ARBA00022475"/>
    </source>
</evidence>
<sequence>MSAVPQPNISDCFKPLWMVSKILGMDPYEISVRALGNGRVKLELMLSKRALVYVTSGILTRIVIYVYFVFVLIHHANYLAMIPAVYITFIISTSCLFITSLAGTVSMWLYKTPRQEMLQLYEEIDAVLIDDAGNCYKKWQKRTIIGIFLMFVTMSLTSGINLFKFVHQQNARTFSEICFNIIDFLNLVMISNYTNTLLLARQRYNILNQKLRSECEVMSTTKIRRESAARYGIPLFIEELPQQVRSPEFARNTRIAFVEAGSSRGNRYSEAKMITSFRIVHNKLYKISALINSAHGVSMMLGVLTCFLCFISTSHRTLLFASKSFLLADPGVGVAEMVNMFGWWALYSAEAAAVSWVCSSTAREARETMHAIGDILALPGVDEDASDQLKEFFLQASRRKTHFSGGGFIVLDLPLLASMCVSATSYVLVLLQLYTDKV</sequence>
<feature type="transmembrane region" description="Helical" evidence="8">
    <location>
        <begin position="341"/>
        <end position="359"/>
    </location>
</feature>
<comment type="caution">
    <text evidence="8">Lacks conserved residue(s) required for the propagation of feature annotation.</text>
</comment>
<feature type="transmembrane region" description="Helical" evidence="8">
    <location>
        <begin position="85"/>
        <end position="110"/>
    </location>
</feature>
<dbReference type="PANTHER" id="PTHR21143:SF133">
    <property type="entry name" value="GUSTATORY AND PHEROMONE RECEPTOR 32A-RELATED"/>
    <property type="match status" value="1"/>
</dbReference>
<feature type="transmembrane region" description="Helical" evidence="8">
    <location>
        <begin position="50"/>
        <end position="73"/>
    </location>
</feature>
<keyword evidence="5 8" id="KW-0472">Membrane</keyword>
<keyword evidence="7 8" id="KW-0807">Transducer</keyword>
<keyword evidence="6 8" id="KW-0675">Receptor</keyword>
<name>A0ABQ9HVY3_9NEOP</name>
<organism evidence="9 10">
    <name type="scientific">Dryococelus australis</name>
    <dbReference type="NCBI Taxonomy" id="614101"/>
    <lineage>
        <taxon>Eukaryota</taxon>
        <taxon>Metazoa</taxon>
        <taxon>Ecdysozoa</taxon>
        <taxon>Arthropoda</taxon>
        <taxon>Hexapoda</taxon>
        <taxon>Insecta</taxon>
        <taxon>Pterygota</taxon>
        <taxon>Neoptera</taxon>
        <taxon>Polyneoptera</taxon>
        <taxon>Phasmatodea</taxon>
        <taxon>Verophasmatodea</taxon>
        <taxon>Anareolatae</taxon>
        <taxon>Phasmatidae</taxon>
        <taxon>Eurycanthinae</taxon>
        <taxon>Dryococelus</taxon>
    </lineage>
</organism>
<evidence type="ECO:0000313" key="10">
    <source>
        <dbReference type="Proteomes" id="UP001159363"/>
    </source>
</evidence>
<comment type="caution">
    <text evidence="9">The sequence shown here is derived from an EMBL/GenBank/DDBJ whole genome shotgun (WGS) entry which is preliminary data.</text>
</comment>
<keyword evidence="4 8" id="KW-1133">Transmembrane helix</keyword>
<reference evidence="9 10" key="1">
    <citation type="submission" date="2023-02" db="EMBL/GenBank/DDBJ databases">
        <title>LHISI_Scaffold_Assembly.</title>
        <authorList>
            <person name="Stuart O.P."/>
            <person name="Cleave R."/>
            <person name="Magrath M.J.L."/>
            <person name="Mikheyev A.S."/>
        </authorList>
    </citation>
    <scope>NUCLEOTIDE SEQUENCE [LARGE SCALE GENOMIC DNA]</scope>
    <source>
        <strain evidence="9">Daus_M_001</strain>
        <tissue evidence="9">Leg muscle</tissue>
    </source>
</reference>
<evidence type="ECO:0000256" key="7">
    <source>
        <dbReference type="ARBA" id="ARBA00023224"/>
    </source>
</evidence>
<evidence type="ECO:0000256" key="4">
    <source>
        <dbReference type="ARBA" id="ARBA00022989"/>
    </source>
</evidence>
<dbReference type="EMBL" id="JARBHB010000003">
    <property type="protein sequence ID" value="KAJ8888544.1"/>
    <property type="molecule type" value="Genomic_DNA"/>
</dbReference>
<feature type="transmembrane region" description="Helical" evidence="8">
    <location>
        <begin position="144"/>
        <end position="167"/>
    </location>
</feature>
<proteinExistence type="inferred from homology"/>
<evidence type="ECO:0000256" key="8">
    <source>
        <dbReference type="RuleBase" id="RU363108"/>
    </source>
</evidence>
<feature type="transmembrane region" description="Helical" evidence="8">
    <location>
        <begin position="408"/>
        <end position="434"/>
    </location>
</feature>
<gene>
    <name evidence="9" type="ORF">PR048_008035</name>
</gene>
<evidence type="ECO:0000256" key="1">
    <source>
        <dbReference type="ARBA" id="ARBA00004651"/>
    </source>
</evidence>
<evidence type="ECO:0000256" key="6">
    <source>
        <dbReference type="ARBA" id="ARBA00023170"/>
    </source>
</evidence>
<evidence type="ECO:0000256" key="3">
    <source>
        <dbReference type="ARBA" id="ARBA00022692"/>
    </source>
</evidence>
<protein>
    <recommendedName>
        <fullName evidence="8">Gustatory receptor</fullName>
    </recommendedName>
</protein>
<keyword evidence="10" id="KW-1185">Reference proteome</keyword>
<evidence type="ECO:0000313" key="9">
    <source>
        <dbReference type="EMBL" id="KAJ8888544.1"/>
    </source>
</evidence>
<accession>A0ABQ9HVY3</accession>
<comment type="function">
    <text evidence="8">Gustatory receptor which mediates acceptance or avoidance behavior, depending on its substrates.</text>
</comment>
<dbReference type="PANTHER" id="PTHR21143">
    <property type="entry name" value="INVERTEBRATE GUSTATORY RECEPTOR"/>
    <property type="match status" value="1"/>
</dbReference>
<keyword evidence="2 8" id="KW-1003">Cell membrane</keyword>
<feature type="transmembrane region" description="Helical" evidence="8">
    <location>
        <begin position="179"/>
        <end position="200"/>
    </location>
</feature>
<comment type="similarity">
    <text evidence="8">Belongs to the insect chemoreceptor superfamily. Gustatory receptor (GR) family.</text>
</comment>
<dbReference type="Proteomes" id="UP001159363">
    <property type="component" value="Chromosome 3"/>
</dbReference>
<dbReference type="InterPro" id="IPR013604">
    <property type="entry name" value="7TM_chemorcpt"/>
</dbReference>